<dbReference type="KEGG" id="siy:YG5714_1422"/>
<dbReference type="PROSITE" id="PS00579">
    <property type="entry name" value="RIBOSOMAL_L29"/>
    <property type="match status" value="1"/>
</dbReference>
<keyword evidence="2 5" id="KW-0689">Ribosomal protein</keyword>
<evidence type="ECO:0000256" key="4">
    <source>
        <dbReference type="ARBA" id="ARBA00035204"/>
    </source>
</evidence>
<accession>C3NEF0</accession>
<dbReference type="CDD" id="cd00427">
    <property type="entry name" value="Ribosomal_L29_HIP"/>
    <property type="match status" value="1"/>
</dbReference>
<dbReference type="Gene3D" id="1.10.287.310">
    <property type="match status" value="1"/>
</dbReference>
<dbReference type="NCBIfam" id="TIGR00012">
    <property type="entry name" value="L29"/>
    <property type="match status" value="1"/>
</dbReference>
<reference evidence="6 7" key="1">
    <citation type="journal article" date="2009" name="Proc. Natl. Acad. Sci. U.S.A.">
        <title>Biogeography of the Sulfolobus islandicus pan-genome.</title>
        <authorList>
            <person name="Reno M.L."/>
            <person name="Held N.L."/>
            <person name="Fields C.J."/>
            <person name="Burke P.V."/>
            <person name="Whitaker R.J."/>
        </authorList>
    </citation>
    <scope>NUCLEOTIDE SEQUENCE [LARGE SCALE GENOMIC DNA]</scope>
    <source>
        <strain evidence="7">Y.G.57.14 / Yellowstone #1</strain>
    </source>
</reference>
<evidence type="ECO:0000256" key="5">
    <source>
        <dbReference type="HAMAP-Rule" id="MF_00374"/>
    </source>
</evidence>
<dbReference type="Pfam" id="PF00831">
    <property type="entry name" value="Ribosomal_L29"/>
    <property type="match status" value="1"/>
</dbReference>
<dbReference type="InterPro" id="IPR036049">
    <property type="entry name" value="Ribosomal_uL29_sf"/>
</dbReference>
<evidence type="ECO:0000256" key="1">
    <source>
        <dbReference type="ARBA" id="ARBA00009254"/>
    </source>
</evidence>
<dbReference type="AlphaFoldDB" id="C3NEF0"/>
<dbReference type="GO" id="GO:0006412">
    <property type="term" value="P:translation"/>
    <property type="evidence" value="ECO:0007669"/>
    <property type="project" value="UniProtKB-UniRule"/>
</dbReference>
<dbReference type="InterPro" id="IPR050063">
    <property type="entry name" value="Ribosomal_protein_uL29"/>
</dbReference>
<dbReference type="HOGENOM" id="CLU_158491_2_0_2"/>
<proteinExistence type="inferred from homology"/>
<dbReference type="PANTHER" id="PTHR10916:SF0">
    <property type="entry name" value="LARGE RIBOSOMAL SUBUNIT PROTEIN UL29C"/>
    <property type="match status" value="1"/>
</dbReference>
<dbReference type="InterPro" id="IPR018254">
    <property type="entry name" value="Ribosomal_uL29_CS"/>
</dbReference>
<evidence type="ECO:0000313" key="6">
    <source>
        <dbReference type="EMBL" id="ACP45689.1"/>
    </source>
</evidence>
<dbReference type="RefSeq" id="WP_012716179.1">
    <property type="nucleotide sequence ID" value="NC_012622.1"/>
</dbReference>
<protein>
    <recommendedName>
        <fullName evidence="4 5">Large ribosomal subunit protein uL29</fullName>
    </recommendedName>
</protein>
<comment type="similarity">
    <text evidence="1 5">Belongs to the universal ribosomal protein uL29 family.</text>
</comment>
<evidence type="ECO:0000313" key="7">
    <source>
        <dbReference type="Proteomes" id="UP000002308"/>
    </source>
</evidence>
<dbReference type="GeneID" id="7806009"/>
<keyword evidence="3 5" id="KW-0687">Ribonucleoprotein</keyword>
<organism evidence="6 7">
    <name type="scientific">Saccharolobus islandicus (strain Y.G.57.14 / Yellowstone #1)</name>
    <name type="common">Sulfolobus islandicus</name>
    <dbReference type="NCBI Taxonomy" id="439386"/>
    <lineage>
        <taxon>Archaea</taxon>
        <taxon>Thermoproteota</taxon>
        <taxon>Thermoprotei</taxon>
        <taxon>Sulfolobales</taxon>
        <taxon>Sulfolobaceae</taxon>
        <taxon>Saccharolobus</taxon>
    </lineage>
</organism>
<dbReference type="GO" id="GO:0003735">
    <property type="term" value="F:structural constituent of ribosome"/>
    <property type="evidence" value="ECO:0007669"/>
    <property type="project" value="InterPro"/>
</dbReference>
<dbReference type="PANTHER" id="PTHR10916">
    <property type="entry name" value="60S RIBOSOMAL PROTEIN L35/50S RIBOSOMAL PROTEIN L29"/>
    <property type="match status" value="1"/>
</dbReference>
<evidence type="ECO:0000256" key="2">
    <source>
        <dbReference type="ARBA" id="ARBA00022980"/>
    </source>
</evidence>
<sequence length="75" mass="8707">MTVDLEELRKMEKGELIKKVDELRLELMKLRVQARMGTLKNTASIRNTRKDIARILTVLSQKKREGKGKAKVENK</sequence>
<dbReference type="SUPFAM" id="SSF46561">
    <property type="entry name" value="Ribosomal protein L29 (L29p)"/>
    <property type="match status" value="1"/>
</dbReference>
<dbReference type="GO" id="GO:0022625">
    <property type="term" value="C:cytosolic large ribosomal subunit"/>
    <property type="evidence" value="ECO:0007669"/>
    <property type="project" value="TreeGrafter"/>
</dbReference>
<dbReference type="EMBL" id="CP001403">
    <property type="protein sequence ID" value="ACP45689.1"/>
    <property type="molecule type" value="Genomic_DNA"/>
</dbReference>
<name>C3NEF0_SACI7</name>
<dbReference type="Proteomes" id="UP000002308">
    <property type="component" value="Chromosome"/>
</dbReference>
<dbReference type="FunFam" id="1.10.287.310:FF:000001">
    <property type="entry name" value="50S ribosomal protein L29"/>
    <property type="match status" value="1"/>
</dbReference>
<gene>
    <name evidence="5" type="primary">rpl29</name>
    <name evidence="6" type="ordered locus">YG5714_1422</name>
</gene>
<dbReference type="InterPro" id="IPR001854">
    <property type="entry name" value="Ribosomal_uL29"/>
</dbReference>
<dbReference type="HAMAP" id="MF_00374">
    <property type="entry name" value="Ribosomal_uL29"/>
    <property type="match status" value="1"/>
</dbReference>
<evidence type="ECO:0000256" key="3">
    <source>
        <dbReference type="ARBA" id="ARBA00023274"/>
    </source>
</evidence>